<dbReference type="VEuPathDB" id="FungiDB:RhiirFUN_019961"/>
<sequence length="101" mass="11737">MPESLINKSKVNKPSKFNESSNKVVNLSPKEISVKRNLPKLNEDPDVFVTITEEDRLDFTAFQYKMKIDTRMYGYAKEGGEDPKEHMEMTVRERLIGEEII</sequence>
<name>U9UIA6_RHIID</name>
<organism evidence="2">
    <name type="scientific">Rhizophagus irregularis (strain DAOM 181602 / DAOM 197198 / MUCL 43194)</name>
    <name type="common">Arbuscular mycorrhizal fungus</name>
    <name type="synonym">Glomus intraradices</name>
    <dbReference type="NCBI Taxonomy" id="747089"/>
    <lineage>
        <taxon>Eukaryota</taxon>
        <taxon>Fungi</taxon>
        <taxon>Fungi incertae sedis</taxon>
        <taxon>Mucoromycota</taxon>
        <taxon>Glomeromycotina</taxon>
        <taxon>Glomeromycetes</taxon>
        <taxon>Glomerales</taxon>
        <taxon>Glomeraceae</taxon>
        <taxon>Rhizophagus</taxon>
    </lineage>
</organism>
<protein>
    <submittedName>
        <fullName evidence="2">Uncharacterized protein</fullName>
    </submittedName>
</protein>
<feature type="region of interest" description="Disordered" evidence="1">
    <location>
        <begin position="1"/>
        <end position="22"/>
    </location>
</feature>
<reference evidence="2" key="1">
    <citation type="submission" date="2013-07" db="EMBL/GenBank/DDBJ databases">
        <title>The genome of an arbuscular mycorrhizal fungus provides insights into the evolution of the oldest plant symbiosis.</title>
        <authorList>
            <consortium name="DOE Joint Genome Institute"/>
            <person name="Tisserant E."/>
            <person name="Malbreil M."/>
            <person name="Kuo A."/>
            <person name="Kohler A."/>
            <person name="Symeonidi A."/>
            <person name="Balestrini R."/>
            <person name="Charron P."/>
            <person name="Duensing N."/>
            <person name="Frei-dit-Frey N."/>
            <person name="Gianinazzi-Pearson V."/>
            <person name="Gilbert B."/>
            <person name="Handa Y."/>
            <person name="Hijri M."/>
            <person name="Kaul R."/>
            <person name="Kawaguchi M."/>
            <person name="Krajinski F."/>
            <person name="Lammers P."/>
            <person name="Lapierre D."/>
            <person name="Masclaux F.G."/>
            <person name="Murat C."/>
            <person name="Morin E."/>
            <person name="Ndikumana S."/>
            <person name="Pagni M."/>
            <person name="Petitpierre D."/>
            <person name="Requena N."/>
            <person name="Rosikiewicz P."/>
            <person name="Riley R."/>
            <person name="Saito K."/>
            <person name="San Clemente H."/>
            <person name="Shapiro H."/>
            <person name="van Tuinen D."/>
            <person name="Becard G."/>
            <person name="Bonfante P."/>
            <person name="Paszkowski U."/>
            <person name="Shachar-Hill Y."/>
            <person name="Young J.P."/>
            <person name="Sanders I.R."/>
            <person name="Henrissat B."/>
            <person name="Rensing S.A."/>
            <person name="Grigoriev I.V."/>
            <person name="Corradi N."/>
            <person name="Roux C."/>
            <person name="Martin F."/>
        </authorList>
    </citation>
    <scope>NUCLEOTIDE SEQUENCE</scope>
    <source>
        <strain evidence="2">DAOM 197198</strain>
    </source>
</reference>
<accession>U9UIA6</accession>
<evidence type="ECO:0000313" key="2">
    <source>
        <dbReference type="EMBL" id="ESA20095.1"/>
    </source>
</evidence>
<gene>
    <name evidence="2" type="ORF">GLOINDRAFT_18893</name>
</gene>
<dbReference type="EMBL" id="KI277658">
    <property type="protein sequence ID" value="ESA20095.1"/>
    <property type="molecule type" value="Genomic_DNA"/>
</dbReference>
<proteinExistence type="predicted"/>
<dbReference type="AlphaFoldDB" id="U9UIA6"/>
<dbReference type="HOGENOM" id="CLU_2293131_0_0_1"/>
<evidence type="ECO:0000256" key="1">
    <source>
        <dbReference type="SAM" id="MobiDB-lite"/>
    </source>
</evidence>